<evidence type="ECO:0000313" key="1">
    <source>
        <dbReference type="EMBL" id="KIL71496.1"/>
    </source>
</evidence>
<proteinExistence type="predicted"/>
<keyword evidence="2" id="KW-1185">Reference proteome</keyword>
<dbReference type="InParanoid" id="A0A0C2XPI9"/>
<evidence type="ECO:0000313" key="2">
    <source>
        <dbReference type="Proteomes" id="UP000054549"/>
    </source>
</evidence>
<organism evidence="1 2">
    <name type="scientific">Amanita muscaria (strain Koide BX008)</name>
    <dbReference type="NCBI Taxonomy" id="946122"/>
    <lineage>
        <taxon>Eukaryota</taxon>
        <taxon>Fungi</taxon>
        <taxon>Dikarya</taxon>
        <taxon>Basidiomycota</taxon>
        <taxon>Agaricomycotina</taxon>
        <taxon>Agaricomycetes</taxon>
        <taxon>Agaricomycetidae</taxon>
        <taxon>Agaricales</taxon>
        <taxon>Pluteineae</taxon>
        <taxon>Amanitaceae</taxon>
        <taxon>Amanita</taxon>
    </lineage>
</organism>
<dbReference type="HOGENOM" id="CLU_2359237_0_0_1"/>
<protein>
    <submittedName>
        <fullName evidence="1">Uncharacterized protein</fullName>
    </submittedName>
</protein>
<reference evidence="1 2" key="1">
    <citation type="submission" date="2014-04" db="EMBL/GenBank/DDBJ databases">
        <title>Evolutionary Origins and Diversification of the Mycorrhizal Mutualists.</title>
        <authorList>
            <consortium name="DOE Joint Genome Institute"/>
            <consortium name="Mycorrhizal Genomics Consortium"/>
            <person name="Kohler A."/>
            <person name="Kuo A."/>
            <person name="Nagy L.G."/>
            <person name="Floudas D."/>
            <person name="Copeland A."/>
            <person name="Barry K.W."/>
            <person name="Cichocki N."/>
            <person name="Veneault-Fourrey C."/>
            <person name="LaButti K."/>
            <person name="Lindquist E.A."/>
            <person name="Lipzen A."/>
            <person name="Lundell T."/>
            <person name="Morin E."/>
            <person name="Murat C."/>
            <person name="Riley R."/>
            <person name="Ohm R."/>
            <person name="Sun H."/>
            <person name="Tunlid A."/>
            <person name="Henrissat B."/>
            <person name="Grigoriev I.V."/>
            <person name="Hibbett D.S."/>
            <person name="Martin F."/>
        </authorList>
    </citation>
    <scope>NUCLEOTIDE SEQUENCE [LARGE SCALE GENOMIC DNA]</scope>
    <source>
        <strain evidence="1 2">Koide BX008</strain>
    </source>
</reference>
<dbReference type="AlphaFoldDB" id="A0A0C2XPI9"/>
<accession>A0A0C2XPI9</accession>
<dbReference type="Proteomes" id="UP000054549">
    <property type="component" value="Unassembled WGS sequence"/>
</dbReference>
<gene>
    <name evidence="1" type="ORF">M378DRAFT_224638</name>
</gene>
<dbReference type="EMBL" id="KN818222">
    <property type="protein sequence ID" value="KIL71496.1"/>
    <property type="molecule type" value="Genomic_DNA"/>
</dbReference>
<name>A0A0C2XPI9_AMAMK</name>
<sequence>MHAAFGIAISAKPAVSFEPCSYRKRESRSLQYSQLTPSGKGKNRVTLFPFRQEGQERPITVPFLSLANSRKNPFDRKSTYHGGWADANAIASDVDL</sequence>